<dbReference type="PANTHER" id="PTHR43861">
    <property type="entry name" value="TRANS-ACONITATE 2-METHYLTRANSFERASE-RELATED"/>
    <property type="match status" value="1"/>
</dbReference>
<comment type="caution">
    <text evidence="2">The sequence shown here is derived from an EMBL/GenBank/DDBJ whole genome shotgun (WGS) entry which is preliminary data.</text>
</comment>
<dbReference type="Gene3D" id="3.40.50.150">
    <property type="entry name" value="Vaccinia Virus protein VP39"/>
    <property type="match status" value="1"/>
</dbReference>
<dbReference type="Proteomes" id="UP000310506">
    <property type="component" value="Unassembled WGS sequence"/>
</dbReference>
<dbReference type="SUPFAM" id="SSF53335">
    <property type="entry name" value="S-adenosyl-L-methionine-dependent methyltransferases"/>
    <property type="match status" value="1"/>
</dbReference>
<dbReference type="CDD" id="cd02440">
    <property type="entry name" value="AdoMet_MTases"/>
    <property type="match status" value="1"/>
</dbReference>
<sequence>MANIDIFNQTAKKYDAPAREIVNQKMIAEVTKYLSNETENQTFIDYGCGTGVIGLALADQFEKVYLLDPAIEILKVVDGKIQETDIQNAETYLISENEALVIRADVIVMAQVLLHIPEYEATLKVLFDTLKPGGELLIIDFDYHEKVNSDLVHPGFAQADLIEKVQAIGFDNVQSQNFYTADALFMKERATLFCLRATK</sequence>
<gene>
    <name evidence="2" type="ORF">ESZ54_02595</name>
</gene>
<protein>
    <submittedName>
        <fullName evidence="2">Class I SAM-dependent methyltransferase</fullName>
    </submittedName>
</protein>
<accession>A0A4S3BA38</accession>
<proteinExistence type="predicted"/>
<dbReference type="RefSeq" id="WP_136136116.1">
    <property type="nucleotide sequence ID" value="NZ_SDGV01000004.1"/>
</dbReference>
<evidence type="ECO:0000256" key="1">
    <source>
        <dbReference type="ARBA" id="ARBA00022679"/>
    </source>
</evidence>
<keyword evidence="3" id="KW-1185">Reference proteome</keyword>
<dbReference type="PANTHER" id="PTHR43861:SF3">
    <property type="entry name" value="PUTATIVE (AFU_ORTHOLOGUE AFUA_2G14390)-RELATED"/>
    <property type="match status" value="1"/>
</dbReference>
<reference evidence="2 3" key="1">
    <citation type="submission" date="2019-01" db="EMBL/GenBank/DDBJ databases">
        <title>Vagococcus silagei sp. nov. isolated from brewer's grain.</title>
        <authorList>
            <person name="Guu J.-R."/>
        </authorList>
    </citation>
    <scope>NUCLEOTIDE SEQUENCE [LARGE SCALE GENOMIC DNA]</scope>
    <source>
        <strain evidence="2 3">2B-2</strain>
    </source>
</reference>
<dbReference type="EMBL" id="SDGV01000004">
    <property type="protein sequence ID" value="THB62115.1"/>
    <property type="molecule type" value="Genomic_DNA"/>
</dbReference>
<dbReference type="GO" id="GO:0032259">
    <property type="term" value="P:methylation"/>
    <property type="evidence" value="ECO:0007669"/>
    <property type="project" value="UniProtKB-KW"/>
</dbReference>
<evidence type="ECO:0000313" key="2">
    <source>
        <dbReference type="EMBL" id="THB62115.1"/>
    </source>
</evidence>
<dbReference type="AlphaFoldDB" id="A0A4S3BA38"/>
<name>A0A4S3BA38_9ENTE</name>
<keyword evidence="1 2" id="KW-0808">Transferase</keyword>
<dbReference type="Pfam" id="PF13489">
    <property type="entry name" value="Methyltransf_23"/>
    <property type="match status" value="1"/>
</dbReference>
<keyword evidence="2" id="KW-0489">Methyltransferase</keyword>
<dbReference type="GO" id="GO:0008168">
    <property type="term" value="F:methyltransferase activity"/>
    <property type="evidence" value="ECO:0007669"/>
    <property type="project" value="UniProtKB-KW"/>
</dbReference>
<organism evidence="2 3">
    <name type="scientific">Vagococcus silagei</name>
    <dbReference type="NCBI Taxonomy" id="2508885"/>
    <lineage>
        <taxon>Bacteria</taxon>
        <taxon>Bacillati</taxon>
        <taxon>Bacillota</taxon>
        <taxon>Bacilli</taxon>
        <taxon>Lactobacillales</taxon>
        <taxon>Enterococcaceae</taxon>
        <taxon>Vagococcus</taxon>
    </lineage>
</organism>
<evidence type="ECO:0000313" key="3">
    <source>
        <dbReference type="Proteomes" id="UP000310506"/>
    </source>
</evidence>
<dbReference type="InterPro" id="IPR029063">
    <property type="entry name" value="SAM-dependent_MTases_sf"/>
</dbReference>
<dbReference type="OrthoDB" id="9791837at2"/>